<evidence type="ECO:0000313" key="1">
    <source>
        <dbReference type="EMBL" id="CAK1540824.1"/>
    </source>
</evidence>
<comment type="caution">
    <text evidence="1">The sequence shown here is derived from an EMBL/GenBank/DDBJ whole genome shotgun (WGS) entry which is preliminary data.</text>
</comment>
<sequence length="104" mass="11355">MQAQCELSNTLVGTKRYEIHIALHSRVLGVKRRRIAPKCALCGNERQVECPAFSSSYLVNPFKAPPAGPVDLNGEDTGAVIELGAFGVGRIDVCVRYLRAAWLN</sequence>
<organism evidence="1 2">
    <name type="scientific">Leptosia nina</name>
    <dbReference type="NCBI Taxonomy" id="320188"/>
    <lineage>
        <taxon>Eukaryota</taxon>
        <taxon>Metazoa</taxon>
        <taxon>Ecdysozoa</taxon>
        <taxon>Arthropoda</taxon>
        <taxon>Hexapoda</taxon>
        <taxon>Insecta</taxon>
        <taxon>Pterygota</taxon>
        <taxon>Neoptera</taxon>
        <taxon>Endopterygota</taxon>
        <taxon>Lepidoptera</taxon>
        <taxon>Glossata</taxon>
        <taxon>Ditrysia</taxon>
        <taxon>Papilionoidea</taxon>
        <taxon>Pieridae</taxon>
        <taxon>Pierinae</taxon>
        <taxon>Leptosia</taxon>
    </lineage>
</organism>
<dbReference type="AlphaFoldDB" id="A0AAV1IVV2"/>
<accession>A0AAV1IVV2</accession>
<dbReference type="Proteomes" id="UP001497472">
    <property type="component" value="Unassembled WGS sequence"/>
</dbReference>
<gene>
    <name evidence="1" type="ORF">LNINA_LOCUS845</name>
</gene>
<evidence type="ECO:0000313" key="2">
    <source>
        <dbReference type="Proteomes" id="UP001497472"/>
    </source>
</evidence>
<dbReference type="EMBL" id="CAVLEF010000001">
    <property type="protein sequence ID" value="CAK1540824.1"/>
    <property type="molecule type" value="Genomic_DNA"/>
</dbReference>
<reference evidence="1 2" key="1">
    <citation type="submission" date="2023-11" db="EMBL/GenBank/DDBJ databases">
        <authorList>
            <person name="Okamura Y."/>
        </authorList>
    </citation>
    <scope>NUCLEOTIDE SEQUENCE [LARGE SCALE GENOMIC DNA]</scope>
</reference>
<proteinExistence type="predicted"/>
<name>A0AAV1IVV2_9NEOP</name>
<protein>
    <submittedName>
        <fullName evidence="1">Uncharacterized protein</fullName>
    </submittedName>
</protein>
<keyword evidence="2" id="KW-1185">Reference proteome</keyword>